<comment type="caution">
    <text evidence="2">The sequence shown here is derived from an EMBL/GenBank/DDBJ whole genome shotgun (WGS) entry which is preliminary data.</text>
</comment>
<dbReference type="GeneID" id="5854677"/>
<dbReference type="VEuPathDB" id="FungiDB:MGL_2754"/>
<dbReference type="RefSeq" id="XP_001730372.1">
    <property type="nucleotide sequence ID" value="XM_001730320.1"/>
</dbReference>
<keyword evidence="1" id="KW-0802">TPR repeat</keyword>
<sequence>MTALTSNDTAHKIQQGISYKQEGNAAFLQRDYVGALRSYHYATLYLAGLDEQVLQQFGGSSRGYDVREDQKQLSQVRSNMAACYLAQERFARAVHACDQALVSDPSNAKAIFRKAQALRRQGAIYQAKDWLESDAVCEYVKGPDFDAEKSRIAVSISERERKSHAKWRGFLS</sequence>
<dbReference type="PROSITE" id="PS50005">
    <property type="entry name" value="TPR"/>
    <property type="match status" value="1"/>
</dbReference>
<dbReference type="InterPro" id="IPR011990">
    <property type="entry name" value="TPR-like_helical_dom_sf"/>
</dbReference>
<evidence type="ECO:0000313" key="3">
    <source>
        <dbReference type="Proteomes" id="UP000008837"/>
    </source>
</evidence>
<evidence type="ECO:0000313" key="2">
    <source>
        <dbReference type="EMBL" id="EDP43158.1"/>
    </source>
</evidence>
<dbReference type="EMBL" id="AAYY01000009">
    <property type="protein sequence ID" value="EDP43158.1"/>
    <property type="molecule type" value="Genomic_DNA"/>
</dbReference>
<dbReference type="InterPro" id="IPR019734">
    <property type="entry name" value="TPR_rpt"/>
</dbReference>
<keyword evidence="3" id="KW-1185">Reference proteome</keyword>
<dbReference type="GO" id="GO:0043066">
    <property type="term" value="P:negative regulation of apoptotic process"/>
    <property type="evidence" value="ECO:0007669"/>
    <property type="project" value="TreeGrafter"/>
</dbReference>
<dbReference type="Gene3D" id="1.25.40.10">
    <property type="entry name" value="Tetratricopeptide repeat domain"/>
    <property type="match status" value="1"/>
</dbReference>
<name>A8Q591_MALGO</name>
<dbReference type="SUPFAM" id="SSF48452">
    <property type="entry name" value="TPR-like"/>
    <property type="match status" value="1"/>
</dbReference>
<dbReference type="OrthoDB" id="433738at2759"/>
<evidence type="ECO:0000256" key="1">
    <source>
        <dbReference type="PROSITE-ProRule" id="PRU00339"/>
    </source>
</evidence>
<dbReference type="PANTHER" id="PTHR46512:SF1">
    <property type="entry name" value="PEPTIDYLPROLYL ISOMERASE"/>
    <property type="match status" value="1"/>
</dbReference>
<dbReference type="SMART" id="SM00028">
    <property type="entry name" value="TPR"/>
    <property type="match status" value="2"/>
</dbReference>
<dbReference type="KEGG" id="mgl:MGL_2754"/>
<gene>
    <name evidence="2" type="ORF">MGL_2754</name>
</gene>
<organism evidence="2 3">
    <name type="scientific">Malassezia globosa (strain ATCC MYA-4612 / CBS 7966)</name>
    <name type="common">Dandruff-associated fungus</name>
    <dbReference type="NCBI Taxonomy" id="425265"/>
    <lineage>
        <taxon>Eukaryota</taxon>
        <taxon>Fungi</taxon>
        <taxon>Dikarya</taxon>
        <taxon>Basidiomycota</taxon>
        <taxon>Ustilaginomycotina</taxon>
        <taxon>Malasseziomycetes</taxon>
        <taxon>Malasseziales</taxon>
        <taxon>Malasseziaceae</taxon>
        <taxon>Malassezia</taxon>
    </lineage>
</organism>
<dbReference type="InParanoid" id="A8Q591"/>
<accession>A8Q591</accession>
<proteinExistence type="predicted"/>
<dbReference type="InterPro" id="IPR050754">
    <property type="entry name" value="FKBP4/5/8-like"/>
</dbReference>
<dbReference type="PANTHER" id="PTHR46512">
    <property type="entry name" value="PEPTIDYLPROLYL ISOMERASE"/>
    <property type="match status" value="1"/>
</dbReference>
<dbReference type="GO" id="GO:0012505">
    <property type="term" value="C:endomembrane system"/>
    <property type="evidence" value="ECO:0007669"/>
    <property type="project" value="TreeGrafter"/>
</dbReference>
<dbReference type="GO" id="GO:0044183">
    <property type="term" value="F:protein folding chaperone"/>
    <property type="evidence" value="ECO:0007669"/>
    <property type="project" value="TreeGrafter"/>
</dbReference>
<dbReference type="GO" id="GO:0005829">
    <property type="term" value="C:cytosol"/>
    <property type="evidence" value="ECO:0007669"/>
    <property type="project" value="TreeGrafter"/>
</dbReference>
<dbReference type="OMA" id="QSACHIK"/>
<dbReference type="GO" id="GO:0016020">
    <property type="term" value="C:membrane"/>
    <property type="evidence" value="ECO:0007669"/>
    <property type="project" value="TreeGrafter"/>
</dbReference>
<dbReference type="Proteomes" id="UP000008837">
    <property type="component" value="Unassembled WGS sequence"/>
</dbReference>
<protein>
    <submittedName>
        <fullName evidence="2">Uncharacterized protein</fullName>
    </submittedName>
</protein>
<dbReference type="GO" id="GO:0005740">
    <property type="term" value="C:mitochondrial envelope"/>
    <property type="evidence" value="ECO:0007669"/>
    <property type="project" value="TreeGrafter"/>
</dbReference>
<dbReference type="AlphaFoldDB" id="A8Q591"/>
<feature type="repeat" description="TPR" evidence="1">
    <location>
        <begin position="74"/>
        <end position="107"/>
    </location>
</feature>
<reference evidence="2 3" key="1">
    <citation type="journal article" date="2007" name="Proc. Natl. Acad. Sci. U.S.A.">
        <title>Dandruff-associated Malassezia genomes reveal convergent and divergent virulence traits shared with plant and human fungal pathogens.</title>
        <authorList>
            <person name="Xu J."/>
            <person name="Saunders C.W."/>
            <person name="Hu P."/>
            <person name="Grant R.A."/>
            <person name="Boekhout T."/>
            <person name="Kuramae E.E."/>
            <person name="Kronstad J.W."/>
            <person name="Deangelis Y.M."/>
            <person name="Reeder N.L."/>
            <person name="Johnstone K.R."/>
            <person name="Leland M."/>
            <person name="Fieno A.M."/>
            <person name="Begley W.M."/>
            <person name="Sun Y."/>
            <person name="Lacey M.P."/>
            <person name="Chaudhary T."/>
            <person name="Keough T."/>
            <person name="Chu L."/>
            <person name="Sears R."/>
            <person name="Yuan B."/>
            <person name="Dawson T.L.Jr."/>
        </authorList>
    </citation>
    <scope>NUCLEOTIDE SEQUENCE [LARGE SCALE GENOMIC DNA]</scope>
    <source>
        <strain evidence="3">ATCC MYA-4612 / CBS 7966</strain>
    </source>
</reference>
<dbReference type="STRING" id="425265.A8Q591"/>